<keyword evidence="2" id="KW-1185">Reference proteome</keyword>
<dbReference type="InterPro" id="IPR000801">
    <property type="entry name" value="Esterase-like"/>
</dbReference>
<dbReference type="Proteomes" id="UP000293162">
    <property type="component" value="Unassembled WGS sequence"/>
</dbReference>
<proteinExistence type="predicted"/>
<accession>A0A4V1ZD55</accession>
<dbReference type="RefSeq" id="WP_130021594.1">
    <property type="nucleotide sequence ID" value="NZ_SEWF01000019.1"/>
</dbReference>
<dbReference type="AlphaFoldDB" id="A0A4V1ZD55"/>
<evidence type="ECO:0000313" key="1">
    <source>
        <dbReference type="EMBL" id="RYU94980.1"/>
    </source>
</evidence>
<dbReference type="InterPro" id="IPR050583">
    <property type="entry name" value="Mycobacterial_A85_antigen"/>
</dbReference>
<dbReference type="InterPro" id="IPR029058">
    <property type="entry name" value="AB_hydrolase_fold"/>
</dbReference>
<dbReference type="Gene3D" id="3.40.50.1820">
    <property type="entry name" value="alpha/beta hydrolase"/>
    <property type="match status" value="1"/>
</dbReference>
<dbReference type="OrthoDB" id="9784036at2"/>
<dbReference type="PANTHER" id="PTHR48098:SF6">
    <property type="entry name" value="FERRI-BACILLIBACTIN ESTERASE BESA"/>
    <property type="match status" value="1"/>
</dbReference>
<reference evidence="1 2" key="1">
    <citation type="submission" date="2019-02" db="EMBL/GenBank/DDBJ databases">
        <title>Bacterial novel species Emticicia sp. 17J42-9 isolated from soil.</title>
        <authorList>
            <person name="Jung H.-Y."/>
        </authorList>
    </citation>
    <scope>NUCLEOTIDE SEQUENCE [LARGE SCALE GENOMIC DNA]</scope>
    <source>
        <strain evidence="1 2">17J42-9</strain>
    </source>
</reference>
<dbReference type="PANTHER" id="PTHR48098">
    <property type="entry name" value="ENTEROCHELIN ESTERASE-RELATED"/>
    <property type="match status" value="1"/>
</dbReference>
<name>A0A4V1ZD55_9BACT</name>
<gene>
    <name evidence="1" type="ORF">EWM59_13940</name>
</gene>
<sequence length="363" mass="41575">MSNRTLLSLELATPIDDERPVYLAGNFSDWYPDLTEFEMEKVGKGKYKFSFSPDKNLPETIEYKYTRGGWDFVELDSYGNAPANRIVTKKQGNVKDYVPFWRQDSSTASIPKLMPKVQVVSANFQIPQLGTTRAVHILLPYDYETNTDKRYPVLYMQDGQNLFGEGSSYGNWEIDKRLSLLAKQNKADVIIVAIDHGDKDRFKEYSPYTVEKKGKGMGMKYANFIVRTLKPYIDKNYRTRPEAQYTGIGGSSMGALISLYTGLMYPETIGRLMVFSPSLWISTKIYFDIAEFFSPINSKIYLYGGGKEGATMIPGVRKIKDTIENQRWSTDKVEVKLSLDSKGAHTEKRWGQEFSKAIEWLFY</sequence>
<dbReference type="Gene3D" id="2.60.40.10">
    <property type="entry name" value="Immunoglobulins"/>
    <property type="match status" value="1"/>
</dbReference>
<dbReference type="Pfam" id="PF00756">
    <property type="entry name" value="Esterase"/>
    <property type="match status" value="1"/>
</dbReference>
<comment type="caution">
    <text evidence="1">The sequence shown here is derived from an EMBL/GenBank/DDBJ whole genome shotgun (WGS) entry which is preliminary data.</text>
</comment>
<protein>
    <submittedName>
        <fullName evidence="1">Carbohydrate esterase</fullName>
    </submittedName>
</protein>
<dbReference type="SUPFAM" id="SSF53474">
    <property type="entry name" value="alpha/beta-Hydrolases"/>
    <property type="match status" value="1"/>
</dbReference>
<evidence type="ECO:0000313" key="2">
    <source>
        <dbReference type="Proteomes" id="UP000293162"/>
    </source>
</evidence>
<organism evidence="1 2">
    <name type="scientific">Emticicia agri</name>
    <dbReference type="NCBI Taxonomy" id="2492393"/>
    <lineage>
        <taxon>Bacteria</taxon>
        <taxon>Pseudomonadati</taxon>
        <taxon>Bacteroidota</taxon>
        <taxon>Cytophagia</taxon>
        <taxon>Cytophagales</taxon>
        <taxon>Leadbetterellaceae</taxon>
        <taxon>Emticicia</taxon>
    </lineage>
</organism>
<dbReference type="InterPro" id="IPR013783">
    <property type="entry name" value="Ig-like_fold"/>
</dbReference>
<dbReference type="EMBL" id="SEWF01000019">
    <property type="protein sequence ID" value="RYU94980.1"/>
    <property type="molecule type" value="Genomic_DNA"/>
</dbReference>